<organism evidence="1 2">
    <name type="scientific">Mucuna pruriens</name>
    <name type="common">Velvet bean</name>
    <name type="synonym">Dolichos pruriens</name>
    <dbReference type="NCBI Taxonomy" id="157652"/>
    <lineage>
        <taxon>Eukaryota</taxon>
        <taxon>Viridiplantae</taxon>
        <taxon>Streptophyta</taxon>
        <taxon>Embryophyta</taxon>
        <taxon>Tracheophyta</taxon>
        <taxon>Spermatophyta</taxon>
        <taxon>Magnoliopsida</taxon>
        <taxon>eudicotyledons</taxon>
        <taxon>Gunneridae</taxon>
        <taxon>Pentapetalae</taxon>
        <taxon>rosids</taxon>
        <taxon>fabids</taxon>
        <taxon>Fabales</taxon>
        <taxon>Fabaceae</taxon>
        <taxon>Papilionoideae</taxon>
        <taxon>50 kb inversion clade</taxon>
        <taxon>NPAAA clade</taxon>
        <taxon>indigoferoid/millettioid clade</taxon>
        <taxon>Phaseoleae</taxon>
        <taxon>Mucuna</taxon>
    </lineage>
</organism>
<protein>
    <recommendedName>
        <fullName evidence="3">Reverse transcriptase domain-containing protein</fullName>
    </recommendedName>
</protein>
<keyword evidence="2" id="KW-1185">Reference proteome</keyword>
<dbReference type="Proteomes" id="UP000257109">
    <property type="component" value="Unassembled WGS sequence"/>
</dbReference>
<sequence length="63" mass="7458">MDVTESVIRIGFNTYLRCKPLDQELEHSSDTNYNSKGFMILKLDLQKAYDLIEWDFVVDTLKR</sequence>
<proteinExistence type="predicted"/>
<comment type="caution">
    <text evidence="1">The sequence shown here is derived from an EMBL/GenBank/DDBJ whole genome shotgun (WGS) entry which is preliminary data.</text>
</comment>
<dbReference type="OrthoDB" id="851622at2759"/>
<accession>A0A371G2C9</accession>
<evidence type="ECO:0008006" key="3">
    <source>
        <dbReference type="Google" id="ProtNLM"/>
    </source>
</evidence>
<name>A0A371G2C9_MUCPR</name>
<evidence type="ECO:0000313" key="2">
    <source>
        <dbReference type="Proteomes" id="UP000257109"/>
    </source>
</evidence>
<dbReference type="EMBL" id="QJKJ01006975">
    <property type="protein sequence ID" value="RDX84688.1"/>
    <property type="molecule type" value="Genomic_DNA"/>
</dbReference>
<feature type="non-terminal residue" evidence="1">
    <location>
        <position position="1"/>
    </location>
</feature>
<dbReference type="AlphaFoldDB" id="A0A371G2C9"/>
<evidence type="ECO:0000313" key="1">
    <source>
        <dbReference type="EMBL" id="RDX84688.1"/>
    </source>
</evidence>
<gene>
    <name evidence="1" type="ORF">CR513_34224</name>
</gene>
<reference evidence="1" key="1">
    <citation type="submission" date="2018-05" db="EMBL/GenBank/DDBJ databases">
        <title>Draft genome of Mucuna pruriens seed.</title>
        <authorList>
            <person name="Nnadi N.E."/>
            <person name="Vos R."/>
            <person name="Hasami M.H."/>
            <person name="Devisetty U.K."/>
            <person name="Aguiy J.C."/>
        </authorList>
    </citation>
    <scope>NUCLEOTIDE SEQUENCE [LARGE SCALE GENOMIC DNA]</scope>
    <source>
        <strain evidence="1">JCA_2017</strain>
    </source>
</reference>